<gene>
    <name evidence="2" type="ORF">ECRASSUSDP1_LOCUS15899</name>
</gene>
<proteinExistence type="predicted"/>
<keyword evidence="1" id="KW-1133">Transmembrane helix</keyword>
<dbReference type="AlphaFoldDB" id="A0AAD1XKZ5"/>
<keyword evidence="1" id="KW-0472">Membrane</keyword>
<comment type="caution">
    <text evidence="2">The sequence shown here is derived from an EMBL/GenBank/DDBJ whole genome shotgun (WGS) entry which is preliminary data.</text>
</comment>
<evidence type="ECO:0000313" key="3">
    <source>
        <dbReference type="Proteomes" id="UP001295684"/>
    </source>
</evidence>
<keyword evidence="3" id="KW-1185">Reference proteome</keyword>
<evidence type="ECO:0000313" key="2">
    <source>
        <dbReference type="EMBL" id="CAI2374544.1"/>
    </source>
</evidence>
<reference evidence="2" key="1">
    <citation type="submission" date="2023-07" db="EMBL/GenBank/DDBJ databases">
        <authorList>
            <consortium name="AG Swart"/>
            <person name="Singh M."/>
            <person name="Singh A."/>
            <person name="Seah K."/>
            <person name="Emmerich C."/>
        </authorList>
    </citation>
    <scope>NUCLEOTIDE SEQUENCE</scope>
    <source>
        <strain evidence="2">DP1</strain>
    </source>
</reference>
<name>A0AAD1XKZ5_EUPCR</name>
<protein>
    <submittedName>
        <fullName evidence="2">Uncharacterized protein</fullName>
    </submittedName>
</protein>
<sequence length="292" mass="33842">MEYHCARRGFYGMSRFIKNFCKLKQSSRLDLVKNKRMYSTMELGSKKSTPEKLKAQKYNILKYDRNRRDYVVEQMSLDMIFPKNRSVYFISNYPSLPPSEVYQNEDHAFTYESADENKVKVSLEDSYLNIPSNIKKGGSNESLYNANLISLQKEFKFDNIVSVSPLSITNLRKYAKRNEIRDMHWFLLPLEEDTAKTRLFNVPNKILRKTCIEVISSLPFSKDSLNPIPTTEANISDDFEALIKSAEILNLKVEPNSISHFKIILWLLFAFSILGCASFVNLNLLMLAHSNL</sequence>
<dbReference type="EMBL" id="CAMPGE010015957">
    <property type="protein sequence ID" value="CAI2374544.1"/>
    <property type="molecule type" value="Genomic_DNA"/>
</dbReference>
<accession>A0AAD1XKZ5</accession>
<feature type="transmembrane region" description="Helical" evidence="1">
    <location>
        <begin position="263"/>
        <end position="288"/>
    </location>
</feature>
<evidence type="ECO:0000256" key="1">
    <source>
        <dbReference type="SAM" id="Phobius"/>
    </source>
</evidence>
<dbReference type="Proteomes" id="UP001295684">
    <property type="component" value="Unassembled WGS sequence"/>
</dbReference>
<organism evidence="2 3">
    <name type="scientific">Euplotes crassus</name>
    <dbReference type="NCBI Taxonomy" id="5936"/>
    <lineage>
        <taxon>Eukaryota</taxon>
        <taxon>Sar</taxon>
        <taxon>Alveolata</taxon>
        <taxon>Ciliophora</taxon>
        <taxon>Intramacronucleata</taxon>
        <taxon>Spirotrichea</taxon>
        <taxon>Hypotrichia</taxon>
        <taxon>Euplotida</taxon>
        <taxon>Euplotidae</taxon>
        <taxon>Moneuplotes</taxon>
    </lineage>
</organism>
<keyword evidence="1" id="KW-0812">Transmembrane</keyword>